<protein>
    <submittedName>
        <fullName evidence="2">Ubiquinone/menaquinone biosynthesis C-methylase UbiE</fullName>
    </submittedName>
</protein>
<dbReference type="Pfam" id="PF08241">
    <property type="entry name" value="Methyltransf_11"/>
    <property type="match status" value="1"/>
</dbReference>
<dbReference type="RefSeq" id="WP_184066103.1">
    <property type="nucleotide sequence ID" value="NZ_JACHNZ010000009.1"/>
</dbReference>
<organism evidence="2 3">
    <name type="scientific">Sphingosinicella soli</name>
    <dbReference type="NCBI Taxonomy" id="333708"/>
    <lineage>
        <taxon>Bacteria</taxon>
        <taxon>Pseudomonadati</taxon>
        <taxon>Pseudomonadota</taxon>
        <taxon>Alphaproteobacteria</taxon>
        <taxon>Sphingomonadales</taxon>
        <taxon>Sphingosinicellaceae</taxon>
        <taxon>Sphingosinicella</taxon>
    </lineage>
</organism>
<reference evidence="2 3" key="1">
    <citation type="submission" date="2020-08" db="EMBL/GenBank/DDBJ databases">
        <title>Genomic Encyclopedia of Type Strains, Phase IV (KMG-IV): sequencing the most valuable type-strain genomes for metagenomic binning, comparative biology and taxonomic classification.</title>
        <authorList>
            <person name="Goeker M."/>
        </authorList>
    </citation>
    <scope>NUCLEOTIDE SEQUENCE [LARGE SCALE GENOMIC DNA]</scope>
    <source>
        <strain evidence="2 3">DSM 17328</strain>
    </source>
</reference>
<accession>A0A7W7AZU9</accession>
<keyword evidence="3" id="KW-1185">Reference proteome</keyword>
<keyword evidence="2" id="KW-0808">Transferase</keyword>
<dbReference type="Proteomes" id="UP000566324">
    <property type="component" value="Unassembled WGS sequence"/>
</dbReference>
<dbReference type="InterPro" id="IPR029063">
    <property type="entry name" value="SAM-dependent_MTases_sf"/>
</dbReference>
<dbReference type="PANTHER" id="PTHR45036:SF1">
    <property type="entry name" value="METHYLTRANSFERASE LIKE 7A"/>
    <property type="match status" value="1"/>
</dbReference>
<dbReference type="InterPro" id="IPR013216">
    <property type="entry name" value="Methyltransf_11"/>
</dbReference>
<dbReference type="PROSITE" id="PS51257">
    <property type="entry name" value="PROKAR_LIPOPROTEIN"/>
    <property type="match status" value="1"/>
</dbReference>
<keyword evidence="2" id="KW-0489">Methyltransferase</keyword>
<gene>
    <name evidence="2" type="ORF">GGQ98_001030</name>
</gene>
<dbReference type="GO" id="GO:0008757">
    <property type="term" value="F:S-adenosylmethionine-dependent methyltransferase activity"/>
    <property type="evidence" value="ECO:0007669"/>
    <property type="project" value="InterPro"/>
</dbReference>
<dbReference type="AlphaFoldDB" id="A0A7W7AZU9"/>
<dbReference type="GO" id="GO:0032259">
    <property type="term" value="P:methylation"/>
    <property type="evidence" value="ECO:0007669"/>
    <property type="project" value="UniProtKB-KW"/>
</dbReference>
<dbReference type="EMBL" id="JACHNZ010000009">
    <property type="protein sequence ID" value="MBB4631421.1"/>
    <property type="molecule type" value="Genomic_DNA"/>
</dbReference>
<comment type="caution">
    <text evidence="2">The sequence shown here is derived from an EMBL/GenBank/DDBJ whole genome shotgun (WGS) entry which is preliminary data.</text>
</comment>
<evidence type="ECO:0000313" key="3">
    <source>
        <dbReference type="Proteomes" id="UP000566324"/>
    </source>
</evidence>
<dbReference type="PANTHER" id="PTHR45036">
    <property type="entry name" value="METHYLTRANSFERASE LIKE 7B"/>
    <property type="match status" value="1"/>
</dbReference>
<evidence type="ECO:0000313" key="2">
    <source>
        <dbReference type="EMBL" id="MBB4631421.1"/>
    </source>
</evidence>
<keyword evidence="2" id="KW-0830">Ubiquinone</keyword>
<proteinExistence type="predicted"/>
<dbReference type="Gene3D" id="3.40.50.150">
    <property type="entry name" value="Vaccinia Virus protein VP39"/>
    <property type="match status" value="1"/>
</dbReference>
<dbReference type="SUPFAM" id="SSF53335">
    <property type="entry name" value="S-adenosyl-L-methionine-dependent methyltransferases"/>
    <property type="match status" value="1"/>
</dbReference>
<dbReference type="InterPro" id="IPR052356">
    <property type="entry name" value="Thiol_S-MT"/>
</dbReference>
<evidence type="ECO:0000259" key="1">
    <source>
        <dbReference type="Pfam" id="PF08241"/>
    </source>
</evidence>
<sequence length="208" mass="22491">MGLWNRYAVPAIVSCACATKPAMRQRAKIVPAAAGEVLELGCGSGTNFAFYDPSRVTRLHAVEPAPGMVTRARAAAAQTAVADRVRFHQTGAENLPMEDASIDTAVITFVLCTIPDWRGALREVRRVLKPGGRVLFSEHGLAPDADVARRQHRFEPVWKRLLGGCHLTRSPADMLAAGGFRVERIETMYLPSTPRIAGFASWGTAVPA</sequence>
<dbReference type="CDD" id="cd02440">
    <property type="entry name" value="AdoMet_MTases"/>
    <property type="match status" value="1"/>
</dbReference>
<name>A0A7W7AZU9_9SPHN</name>
<feature type="domain" description="Methyltransferase type 11" evidence="1">
    <location>
        <begin position="38"/>
        <end position="136"/>
    </location>
</feature>